<evidence type="ECO:0000313" key="3">
    <source>
        <dbReference type="EMBL" id="KAF5310928.1"/>
    </source>
</evidence>
<name>A0A8H5AUS6_9AGAR</name>
<feature type="compositionally biased region" description="Acidic residues" evidence="1">
    <location>
        <begin position="232"/>
        <end position="246"/>
    </location>
</feature>
<protein>
    <submittedName>
        <fullName evidence="3">Uncharacterized protein</fullName>
    </submittedName>
</protein>
<keyword evidence="4" id="KW-1185">Reference proteome</keyword>
<keyword evidence="2" id="KW-0732">Signal</keyword>
<reference evidence="3 4" key="1">
    <citation type="journal article" date="2020" name="ISME J.">
        <title>Uncovering the hidden diversity of litter-decomposition mechanisms in mushroom-forming fungi.</title>
        <authorList>
            <person name="Floudas D."/>
            <person name="Bentzer J."/>
            <person name="Ahren D."/>
            <person name="Johansson T."/>
            <person name="Persson P."/>
            <person name="Tunlid A."/>
        </authorList>
    </citation>
    <scope>NUCLEOTIDE SEQUENCE [LARGE SCALE GENOMIC DNA]</scope>
    <source>
        <strain evidence="3 4">CBS 101986</strain>
    </source>
</reference>
<evidence type="ECO:0000256" key="1">
    <source>
        <dbReference type="SAM" id="MobiDB-lite"/>
    </source>
</evidence>
<proteinExistence type="predicted"/>
<evidence type="ECO:0000313" key="4">
    <source>
        <dbReference type="Proteomes" id="UP000567179"/>
    </source>
</evidence>
<sequence length="253" mass="27610">MEATVALLDLLRIILSVMLDDLAACPQGPRLATEAERTFAVLDAPTPASSTNPPVPFLNQTMLADYQHAYSLRQLLSNALKHAQGTCLKTGYCTDNPGTRNSTSARYQAQLADDSIPVSNGSRQGKSRAAPPNIDLSDKDIEILATQVPDTLPDTSIQHVNSCCPSTQQGALTCNMYDVTQRRNVFDDEDIDLSRLNIEKKGAGSIAEEVLHGRSLIDKMKADILRRAEAITDDEEDLGPDEDEDEMLARLRA</sequence>
<gene>
    <name evidence="3" type="ORF">D9619_007960</name>
</gene>
<evidence type="ECO:0000256" key="2">
    <source>
        <dbReference type="SAM" id="SignalP"/>
    </source>
</evidence>
<accession>A0A8H5AUS6</accession>
<feature type="region of interest" description="Disordered" evidence="1">
    <location>
        <begin position="115"/>
        <end position="134"/>
    </location>
</feature>
<dbReference type="EMBL" id="JAACJJ010000057">
    <property type="protein sequence ID" value="KAF5310928.1"/>
    <property type="molecule type" value="Genomic_DNA"/>
</dbReference>
<feature type="region of interest" description="Disordered" evidence="1">
    <location>
        <begin position="232"/>
        <end position="253"/>
    </location>
</feature>
<dbReference type="Proteomes" id="UP000567179">
    <property type="component" value="Unassembled WGS sequence"/>
</dbReference>
<feature type="signal peptide" evidence="2">
    <location>
        <begin position="1"/>
        <end position="24"/>
    </location>
</feature>
<comment type="caution">
    <text evidence="3">The sequence shown here is derived from an EMBL/GenBank/DDBJ whole genome shotgun (WGS) entry which is preliminary data.</text>
</comment>
<dbReference type="AlphaFoldDB" id="A0A8H5AUS6"/>
<organism evidence="3 4">
    <name type="scientific">Psilocybe cf. subviscida</name>
    <dbReference type="NCBI Taxonomy" id="2480587"/>
    <lineage>
        <taxon>Eukaryota</taxon>
        <taxon>Fungi</taxon>
        <taxon>Dikarya</taxon>
        <taxon>Basidiomycota</taxon>
        <taxon>Agaricomycotina</taxon>
        <taxon>Agaricomycetes</taxon>
        <taxon>Agaricomycetidae</taxon>
        <taxon>Agaricales</taxon>
        <taxon>Agaricineae</taxon>
        <taxon>Strophariaceae</taxon>
        <taxon>Psilocybe</taxon>
    </lineage>
</organism>
<feature type="chain" id="PRO_5034825878" evidence="2">
    <location>
        <begin position="25"/>
        <end position="253"/>
    </location>
</feature>
<dbReference type="OrthoDB" id="5577209at2759"/>